<proteinExistence type="predicted"/>
<organism evidence="1 2">
    <name type="scientific">Bacteroides ovatus</name>
    <dbReference type="NCBI Taxonomy" id="28116"/>
    <lineage>
        <taxon>Bacteria</taxon>
        <taxon>Pseudomonadati</taxon>
        <taxon>Bacteroidota</taxon>
        <taxon>Bacteroidia</taxon>
        <taxon>Bacteroidales</taxon>
        <taxon>Bacteroidaceae</taxon>
        <taxon>Bacteroides</taxon>
    </lineage>
</organism>
<name>A0AAW6HR89_BACOV</name>
<dbReference type="EMBL" id="JAQNZF010000060">
    <property type="protein sequence ID" value="MDC2745502.1"/>
    <property type="molecule type" value="Genomic_DNA"/>
</dbReference>
<sequence>MDRIGEILMIEWEDSYGVESGWRDISNYSASVLTIKSVGKVIYENDKIISLAHNFADETDNTPMQANGIMVIPKACIVNVTSCSFSCRQFESEQKPPPS</sequence>
<dbReference type="Proteomes" id="UP001219389">
    <property type="component" value="Unassembled WGS sequence"/>
</dbReference>
<reference evidence="1" key="1">
    <citation type="submission" date="2022-10" db="EMBL/GenBank/DDBJ databases">
        <title>Human gut microbiome strain richness.</title>
        <authorList>
            <person name="Chen-Liaw A."/>
        </authorList>
    </citation>
    <scope>NUCLEOTIDE SEQUENCE</scope>
    <source>
        <strain evidence="1">BSD2780120875st1_E1_BSD2780120875_150330</strain>
    </source>
</reference>
<accession>A0AAW6HR89</accession>
<evidence type="ECO:0000313" key="1">
    <source>
        <dbReference type="EMBL" id="MDC2745502.1"/>
    </source>
</evidence>
<dbReference type="AlphaFoldDB" id="A0AAW6HR89"/>
<evidence type="ECO:0000313" key="2">
    <source>
        <dbReference type="Proteomes" id="UP001219389"/>
    </source>
</evidence>
<protein>
    <submittedName>
        <fullName evidence="1">Uncharacterized protein</fullName>
    </submittedName>
</protein>
<comment type="caution">
    <text evidence="1">The sequence shown here is derived from an EMBL/GenBank/DDBJ whole genome shotgun (WGS) entry which is preliminary data.</text>
</comment>
<dbReference type="RefSeq" id="WP_155728180.1">
    <property type="nucleotide sequence ID" value="NZ_CAXTIO010000037.1"/>
</dbReference>
<gene>
    <name evidence="1" type="ORF">PO382_25245</name>
</gene>